<dbReference type="AlphaFoldDB" id="A0A835IHS7"/>
<dbReference type="GO" id="GO:0005774">
    <property type="term" value="C:vacuolar membrane"/>
    <property type="evidence" value="ECO:0007669"/>
    <property type="project" value="UniProtKB-SubCell"/>
</dbReference>
<dbReference type="InterPro" id="IPR008217">
    <property type="entry name" value="Ccc1_fam"/>
</dbReference>
<dbReference type="Pfam" id="PF01988">
    <property type="entry name" value="VIT1"/>
    <property type="match status" value="1"/>
</dbReference>
<keyword evidence="6 9" id="KW-1133">Transmembrane helix</keyword>
<evidence type="ECO:0000256" key="1">
    <source>
        <dbReference type="ARBA" id="ARBA00004128"/>
    </source>
</evidence>
<dbReference type="OrthoDB" id="73465at2759"/>
<dbReference type="Proteomes" id="UP000631114">
    <property type="component" value="Unassembled WGS sequence"/>
</dbReference>
<evidence type="ECO:0000313" key="11">
    <source>
        <dbReference type="Proteomes" id="UP000631114"/>
    </source>
</evidence>
<evidence type="ECO:0000313" key="10">
    <source>
        <dbReference type="EMBL" id="KAF9615958.1"/>
    </source>
</evidence>
<evidence type="ECO:0000256" key="5">
    <source>
        <dbReference type="ARBA" id="ARBA00022692"/>
    </source>
</evidence>
<dbReference type="GO" id="GO:0005381">
    <property type="term" value="F:iron ion transmembrane transporter activity"/>
    <property type="evidence" value="ECO:0007669"/>
    <property type="project" value="UniProtKB-UniRule"/>
</dbReference>
<keyword evidence="3" id="KW-0408">Iron</keyword>
<evidence type="ECO:0000256" key="2">
    <source>
        <dbReference type="ARBA" id="ARBA00007049"/>
    </source>
</evidence>
<evidence type="ECO:0000256" key="8">
    <source>
        <dbReference type="ARBA" id="ARBA00044464"/>
    </source>
</evidence>
<organism evidence="10 11">
    <name type="scientific">Coptis chinensis</name>
    <dbReference type="NCBI Taxonomy" id="261450"/>
    <lineage>
        <taxon>Eukaryota</taxon>
        <taxon>Viridiplantae</taxon>
        <taxon>Streptophyta</taxon>
        <taxon>Embryophyta</taxon>
        <taxon>Tracheophyta</taxon>
        <taxon>Spermatophyta</taxon>
        <taxon>Magnoliopsida</taxon>
        <taxon>Ranunculales</taxon>
        <taxon>Ranunculaceae</taxon>
        <taxon>Coptidoideae</taxon>
        <taxon>Coptis</taxon>
    </lineage>
</organism>
<sequence>YNKRYSGLEQCELTDAFPIAFRQWLRAAILGSNDGLLSTTSLMLGMAAASKDWWDMILVGVVAAVASACSTAVGEYVSLATQRDIEGVGQTKNYDPHLFGQESIRPEFIPSPANKMNTNSMLVLLTLASPAKKNQGKEATNQKRIRLCNITWRIAYCERDVTSNGIAIYVVSEVSIDEGDFRGSEERAVTTDNDYETLPNTMKVACASGLAFLCGSLLPLLSVMIATDINKVLKLVILKLR</sequence>
<keyword evidence="9" id="KW-0813">Transport</keyword>
<comment type="caution">
    <text evidence="10">The sequence shown here is derived from an EMBL/GenBank/DDBJ whole genome shotgun (WGS) entry which is preliminary data.</text>
</comment>
<keyword evidence="5 9" id="KW-0812">Transmembrane</keyword>
<keyword evidence="3" id="KW-0410">Iron transport</keyword>
<evidence type="ECO:0000256" key="7">
    <source>
        <dbReference type="ARBA" id="ARBA00023136"/>
    </source>
</evidence>
<dbReference type="EMBL" id="JADFTS010000003">
    <property type="protein sequence ID" value="KAF9615958.1"/>
    <property type="molecule type" value="Genomic_DNA"/>
</dbReference>
<comment type="function">
    <text evidence="9">Vacuolar Fe(2+) uptake transporter.</text>
</comment>
<accession>A0A835IHS7</accession>
<evidence type="ECO:0000256" key="6">
    <source>
        <dbReference type="ARBA" id="ARBA00022989"/>
    </source>
</evidence>
<comment type="similarity">
    <text evidence="2 9">Belongs to the CCC1 family.</text>
</comment>
<keyword evidence="7 9" id="KW-0472">Membrane</keyword>
<reference evidence="10 11" key="1">
    <citation type="submission" date="2020-10" db="EMBL/GenBank/DDBJ databases">
        <title>The Coptis chinensis genome and diversification of protoberbering-type alkaloids.</title>
        <authorList>
            <person name="Wang B."/>
            <person name="Shu S."/>
            <person name="Song C."/>
            <person name="Liu Y."/>
        </authorList>
    </citation>
    <scope>NUCLEOTIDE SEQUENCE [LARGE SCALE GENOMIC DNA]</scope>
    <source>
        <strain evidence="10">HL-2020</strain>
        <tissue evidence="10">Leaf</tissue>
    </source>
</reference>
<dbReference type="GO" id="GO:0030026">
    <property type="term" value="P:intracellular manganese ion homeostasis"/>
    <property type="evidence" value="ECO:0007669"/>
    <property type="project" value="InterPro"/>
</dbReference>
<comment type="caution">
    <text evidence="9">Lacks conserved residue(s) required for the propagation of feature annotation.</text>
</comment>
<keyword evidence="11" id="KW-1185">Reference proteome</keyword>
<comment type="catalytic activity">
    <reaction evidence="8">
        <text>Fe(2+)(in) = Fe(2+)(out)</text>
        <dbReference type="Rhea" id="RHEA:28486"/>
        <dbReference type="ChEBI" id="CHEBI:29033"/>
    </reaction>
    <physiologicalReaction direction="left-to-right" evidence="8">
        <dbReference type="Rhea" id="RHEA:28487"/>
    </physiologicalReaction>
</comment>
<feature type="non-terminal residue" evidence="10">
    <location>
        <position position="241"/>
    </location>
</feature>
<dbReference type="GO" id="GO:0140315">
    <property type="term" value="F:iron ion sequestering activity"/>
    <property type="evidence" value="ECO:0007669"/>
    <property type="project" value="UniProtKB-UniRule"/>
</dbReference>
<proteinExistence type="inferred from homology"/>
<dbReference type="PANTHER" id="PTHR31851">
    <property type="entry name" value="FE(2+)/MN(2+) TRANSPORTER PCL1"/>
    <property type="match status" value="1"/>
</dbReference>
<comment type="subcellular location">
    <subcellularLocation>
        <location evidence="1 9">Vacuole membrane</location>
        <topology evidence="1 9">Multi-pass membrane protein</topology>
    </subcellularLocation>
</comment>
<name>A0A835IHS7_9MAGN</name>
<evidence type="ECO:0000256" key="9">
    <source>
        <dbReference type="RuleBase" id="RU369115"/>
    </source>
</evidence>
<evidence type="ECO:0000256" key="3">
    <source>
        <dbReference type="ARBA" id="ARBA00022496"/>
    </source>
</evidence>
<evidence type="ECO:0000256" key="4">
    <source>
        <dbReference type="ARBA" id="ARBA00022554"/>
    </source>
</evidence>
<gene>
    <name evidence="10" type="ORF">IFM89_027364</name>
</gene>
<keyword evidence="9" id="KW-0406">Ion transport</keyword>
<dbReference type="GO" id="GO:0005384">
    <property type="term" value="F:manganese ion transmembrane transporter activity"/>
    <property type="evidence" value="ECO:0007669"/>
    <property type="project" value="InterPro"/>
</dbReference>
<protein>
    <recommendedName>
        <fullName evidence="9">Vacuolar iron transporter</fullName>
    </recommendedName>
</protein>
<feature type="transmembrane region" description="Helical" evidence="9">
    <location>
        <begin position="204"/>
        <end position="226"/>
    </location>
</feature>
<keyword evidence="4 9" id="KW-0926">Vacuole</keyword>